<reference evidence="1" key="1">
    <citation type="submission" date="2020-06" db="EMBL/GenBank/DDBJ databases">
        <authorList>
            <person name="Li T."/>
            <person name="Hu X."/>
            <person name="Zhang T."/>
            <person name="Song X."/>
            <person name="Zhang H."/>
            <person name="Dai N."/>
            <person name="Sheng W."/>
            <person name="Hou X."/>
            <person name="Wei L."/>
        </authorList>
    </citation>
    <scope>NUCLEOTIDE SEQUENCE</scope>
    <source>
        <strain evidence="1">G01</strain>
        <tissue evidence="1">Leaf</tissue>
    </source>
</reference>
<dbReference type="AlphaFoldDB" id="A0AAW2MGU0"/>
<proteinExistence type="predicted"/>
<evidence type="ECO:0000313" key="1">
    <source>
        <dbReference type="EMBL" id="KAL0330719.1"/>
    </source>
</evidence>
<gene>
    <name evidence="1" type="ORF">Sangu_1617400</name>
</gene>
<reference evidence="1" key="2">
    <citation type="journal article" date="2024" name="Plant">
        <title>Genomic evolution and insights into agronomic trait innovations of Sesamum species.</title>
        <authorList>
            <person name="Miao H."/>
            <person name="Wang L."/>
            <person name="Qu L."/>
            <person name="Liu H."/>
            <person name="Sun Y."/>
            <person name="Le M."/>
            <person name="Wang Q."/>
            <person name="Wei S."/>
            <person name="Zheng Y."/>
            <person name="Lin W."/>
            <person name="Duan Y."/>
            <person name="Cao H."/>
            <person name="Xiong S."/>
            <person name="Wang X."/>
            <person name="Wei L."/>
            <person name="Li C."/>
            <person name="Ma Q."/>
            <person name="Ju M."/>
            <person name="Zhao R."/>
            <person name="Li G."/>
            <person name="Mu C."/>
            <person name="Tian Q."/>
            <person name="Mei H."/>
            <person name="Zhang T."/>
            <person name="Gao T."/>
            <person name="Zhang H."/>
        </authorList>
    </citation>
    <scope>NUCLEOTIDE SEQUENCE</scope>
    <source>
        <strain evidence="1">G01</strain>
    </source>
</reference>
<sequence>MAQLARNAGRVLSQTTPYHHRSALASIHTHPPFSRRFLFLRPDALLFGPSSFDLVARRDI</sequence>
<protein>
    <submittedName>
        <fullName evidence="1">Uncharacterized protein</fullName>
    </submittedName>
</protein>
<organism evidence="1">
    <name type="scientific">Sesamum angustifolium</name>
    <dbReference type="NCBI Taxonomy" id="2727405"/>
    <lineage>
        <taxon>Eukaryota</taxon>
        <taxon>Viridiplantae</taxon>
        <taxon>Streptophyta</taxon>
        <taxon>Embryophyta</taxon>
        <taxon>Tracheophyta</taxon>
        <taxon>Spermatophyta</taxon>
        <taxon>Magnoliopsida</taxon>
        <taxon>eudicotyledons</taxon>
        <taxon>Gunneridae</taxon>
        <taxon>Pentapetalae</taxon>
        <taxon>asterids</taxon>
        <taxon>lamiids</taxon>
        <taxon>Lamiales</taxon>
        <taxon>Pedaliaceae</taxon>
        <taxon>Sesamum</taxon>
    </lineage>
</organism>
<name>A0AAW2MGU0_9LAMI</name>
<accession>A0AAW2MGU0</accession>
<dbReference type="EMBL" id="JACGWK010000010">
    <property type="protein sequence ID" value="KAL0330719.1"/>
    <property type="molecule type" value="Genomic_DNA"/>
</dbReference>
<comment type="caution">
    <text evidence="1">The sequence shown here is derived from an EMBL/GenBank/DDBJ whole genome shotgun (WGS) entry which is preliminary data.</text>
</comment>